<dbReference type="GO" id="GO:0016491">
    <property type="term" value="F:oxidoreductase activity"/>
    <property type="evidence" value="ECO:0007669"/>
    <property type="project" value="InterPro"/>
</dbReference>
<evidence type="ECO:0000256" key="2">
    <source>
        <dbReference type="ARBA" id="ARBA00023008"/>
    </source>
</evidence>
<accession>A0A4P9YFJ7</accession>
<dbReference type="Gene3D" id="1.10.1280.10">
    <property type="entry name" value="Di-copper center containing domain from catechol oxidase"/>
    <property type="match status" value="1"/>
</dbReference>
<evidence type="ECO:0000313" key="6">
    <source>
        <dbReference type="EMBL" id="RKP18257.1"/>
    </source>
</evidence>
<feature type="compositionally biased region" description="Low complexity" evidence="3">
    <location>
        <begin position="269"/>
        <end position="294"/>
    </location>
</feature>
<dbReference type="GO" id="GO:0046872">
    <property type="term" value="F:metal ion binding"/>
    <property type="evidence" value="ECO:0007669"/>
    <property type="project" value="UniProtKB-KW"/>
</dbReference>
<feature type="domain" description="Tyrosinase copper-binding" evidence="4">
    <location>
        <begin position="46"/>
        <end position="63"/>
    </location>
</feature>
<keyword evidence="2" id="KW-0186">Copper</keyword>
<evidence type="ECO:0000259" key="5">
    <source>
        <dbReference type="PROSITE" id="PS00498"/>
    </source>
</evidence>
<dbReference type="SUPFAM" id="SSF48056">
    <property type="entry name" value="Di-copper centre-containing domain"/>
    <property type="match status" value="1"/>
</dbReference>
<feature type="domain" description="Tyrosinase copper-binding" evidence="5">
    <location>
        <begin position="184"/>
        <end position="195"/>
    </location>
</feature>
<dbReference type="InterPro" id="IPR008922">
    <property type="entry name" value="Di-copper_centre_dom_sf"/>
</dbReference>
<name>A0A4P9YFJ7_ROZAC</name>
<feature type="compositionally biased region" description="Low complexity" evidence="3">
    <location>
        <begin position="303"/>
        <end position="352"/>
    </location>
</feature>
<organism evidence="6 7">
    <name type="scientific">Rozella allomycis (strain CSF55)</name>
    <dbReference type="NCBI Taxonomy" id="988480"/>
    <lineage>
        <taxon>Eukaryota</taxon>
        <taxon>Fungi</taxon>
        <taxon>Fungi incertae sedis</taxon>
        <taxon>Cryptomycota</taxon>
        <taxon>Cryptomycota incertae sedis</taxon>
        <taxon>Rozella</taxon>
    </lineage>
</organism>
<dbReference type="InterPro" id="IPR002227">
    <property type="entry name" value="Tyrosinase_Cu-bd"/>
</dbReference>
<evidence type="ECO:0000259" key="4">
    <source>
        <dbReference type="PROSITE" id="PS00497"/>
    </source>
</evidence>
<dbReference type="Pfam" id="PF00264">
    <property type="entry name" value="Tyrosinase"/>
    <property type="match status" value="1"/>
</dbReference>
<dbReference type="EMBL" id="ML005515">
    <property type="protein sequence ID" value="RKP18257.1"/>
    <property type="molecule type" value="Genomic_DNA"/>
</dbReference>
<dbReference type="PANTHER" id="PTHR11474:SF126">
    <property type="entry name" value="TYROSINASE-LIKE PROTEIN TYR-1-RELATED"/>
    <property type="match status" value="1"/>
</dbReference>
<dbReference type="PRINTS" id="PR00092">
    <property type="entry name" value="TYROSINASE"/>
</dbReference>
<dbReference type="AlphaFoldDB" id="A0A4P9YFJ7"/>
<evidence type="ECO:0000313" key="7">
    <source>
        <dbReference type="Proteomes" id="UP000281549"/>
    </source>
</evidence>
<dbReference type="PROSITE" id="PS00497">
    <property type="entry name" value="TYROSINASE_1"/>
    <property type="match status" value="1"/>
</dbReference>
<reference evidence="7" key="1">
    <citation type="journal article" date="2018" name="Nat. Microbiol.">
        <title>Leveraging single-cell genomics to expand the fungal tree of life.</title>
        <authorList>
            <person name="Ahrendt S.R."/>
            <person name="Quandt C.A."/>
            <person name="Ciobanu D."/>
            <person name="Clum A."/>
            <person name="Salamov A."/>
            <person name="Andreopoulos B."/>
            <person name="Cheng J.F."/>
            <person name="Woyke T."/>
            <person name="Pelin A."/>
            <person name="Henrissat B."/>
            <person name="Reynolds N.K."/>
            <person name="Benny G.L."/>
            <person name="Smith M.E."/>
            <person name="James T.Y."/>
            <person name="Grigoriev I.V."/>
        </authorList>
    </citation>
    <scope>NUCLEOTIDE SEQUENCE [LARGE SCALE GENOMIC DNA]</scope>
    <source>
        <strain evidence="7">CSF55</strain>
    </source>
</reference>
<protein>
    <submittedName>
        <fullName evidence="6">Di-copper centre-containing protein</fullName>
    </submittedName>
</protein>
<sequence length="530" mass="59373">MSVRKEIGDLSNEELQRFISALQEVKKSGFFDNYAEVHIQQSGGVHSAPIFFPWHRKYVNEFEKELQKIDSSVSLPYWDWTLDSQAPEKSMVFREDYFGGNGAGSSYCVQNGPFKSWKVGEQCLSRSFDGGDRISAFIAPEALKNILATTNSYKTFHETIEYGSHGLVHTSIGGNMATMRSSYDPLFWLHHSMIDKIWDDYQKISKKNMKDYPELDQILPYFNVPVSSVMDNSENCVIYNKPTRLTNRTGNEKNKSTTITTVVPTVVTTTSTPPISSVSTSLDNSSFSDNNTSDIPTPTSPVSISTIVPTDTDTVTSTEVPTETSQDSKSTTASSTTESETFSTTTSSTSEFSSTTSFTTFATVTKTLDSSFPTNLPTQNFTLYSDNPTVCRLTPLQPIDIEHTDPTIVKVNGKDDMVLPDPFDRSENILIRSLPQLPEYWIKMNKISSEVVEKVYRRQMKVIAALNYQSKKYKFLSVASRKVVNRSGERVNKVKYRYRGKAALMNSKSSLPSYYCSLALVFAGLIVSIF</sequence>
<gene>
    <name evidence="6" type="ORF">ROZALSC1DRAFT_30034</name>
</gene>
<dbReference type="PANTHER" id="PTHR11474">
    <property type="entry name" value="TYROSINASE FAMILY MEMBER"/>
    <property type="match status" value="1"/>
</dbReference>
<keyword evidence="1" id="KW-0479">Metal-binding</keyword>
<dbReference type="Proteomes" id="UP000281549">
    <property type="component" value="Unassembled WGS sequence"/>
</dbReference>
<dbReference type="PROSITE" id="PS00498">
    <property type="entry name" value="TYROSINASE_2"/>
    <property type="match status" value="1"/>
</dbReference>
<evidence type="ECO:0000256" key="1">
    <source>
        <dbReference type="ARBA" id="ARBA00022723"/>
    </source>
</evidence>
<dbReference type="InterPro" id="IPR050316">
    <property type="entry name" value="Tyrosinase/Hemocyanin"/>
</dbReference>
<evidence type="ECO:0000256" key="3">
    <source>
        <dbReference type="SAM" id="MobiDB-lite"/>
    </source>
</evidence>
<proteinExistence type="predicted"/>
<feature type="region of interest" description="Disordered" evidence="3">
    <location>
        <begin position="269"/>
        <end position="352"/>
    </location>
</feature>